<proteinExistence type="inferred from homology"/>
<dbReference type="Proteomes" id="UP000306954">
    <property type="component" value="Unassembled WGS sequence"/>
</dbReference>
<evidence type="ECO:0000259" key="9">
    <source>
        <dbReference type="Pfam" id="PF02492"/>
    </source>
</evidence>
<dbReference type="CDD" id="cd03112">
    <property type="entry name" value="CobW-like"/>
    <property type="match status" value="1"/>
</dbReference>
<dbReference type="InterPro" id="IPR027417">
    <property type="entry name" value="P-loop_NTPase"/>
</dbReference>
<comment type="caution">
    <text evidence="11">The sequence shown here is derived from an EMBL/GenBank/DDBJ whole genome shotgun (WGS) entry which is preliminary data.</text>
</comment>
<gene>
    <name evidence="11" type="ORF">E3P90_00958</name>
</gene>
<evidence type="ECO:0000256" key="3">
    <source>
        <dbReference type="ARBA" id="ARBA00022833"/>
    </source>
</evidence>
<feature type="compositionally biased region" description="Polar residues" evidence="8">
    <location>
        <begin position="225"/>
        <end position="241"/>
    </location>
</feature>
<dbReference type="Pfam" id="PF07683">
    <property type="entry name" value="CobW_C"/>
    <property type="match status" value="1"/>
</dbReference>
<feature type="domain" description="CobW/HypB/UreG nucleotide-binding" evidence="9">
    <location>
        <begin position="19"/>
        <end position="196"/>
    </location>
</feature>
<organism evidence="11 12">
    <name type="scientific">Wallemia ichthyophaga</name>
    <dbReference type="NCBI Taxonomy" id="245174"/>
    <lineage>
        <taxon>Eukaryota</taxon>
        <taxon>Fungi</taxon>
        <taxon>Dikarya</taxon>
        <taxon>Basidiomycota</taxon>
        <taxon>Wallemiomycotina</taxon>
        <taxon>Wallemiomycetes</taxon>
        <taxon>Wallemiales</taxon>
        <taxon>Wallemiaceae</taxon>
        <taxon>Wallemia</taxon>
    </lineage>
</organism>
<dbReference type="InterPro" id="IPR003495">
    <property type="entry name" value="CobW/HypB/UreG_nucleotide-bd"/>
</dbReference>
<accession>A0A4T0EJS0</accession>
<evidence type="ECO:0000256" key="8">
    <source>
        <dbReference type="SAM" id="MobiDB-lite"/>
    </source>
</evidence>
<dbReference type="InterPro" id="IPR036627">
    <property type="entry name" value="CobW-likC_sf"/>
</dbReference>
<evidence type="ECO:0000256" key="6">
    <source>
        <dbReference type="ARBA" id="ARBA00034320"/>
    </source>
</evidence>
<comment type="catalytic activity">
    <reaction evidence="7">
        <text>GTP + H2O = GDP + phosphate + H(+)</text>
        <dbReference type="Rhea" id="RHEA:19669"/>
        <dbReference type="ChEBI" id="CHEBI:15377"/>
        <dbReference type="ChEBI" id="CHEBI:15378"/>
        <dbReference type="ChEBI" id="CHEBI:37565"/>
        <dbReference type="ChEBI" id="CHEBI:43474"/>
        <dbReference type="ChEBI" id="CHEBI:58189"/>
    </reaction>
    <physiologicalReaction direction="left-to-right" evidence="7">
        <dbReference type="Rhea" id="RHEA:19670"/>
    </physiologicalReaction>
</comment>
<dbReference type="SUPFAM" id="SSF90002">
    <property type="entry name" value="Hypothetical protein YjiA, C-terminal domain"/>
    <property type="match status" value="1"/>
</dbReference>
<evidence type="ECO:0000259" key="10">
    <source>
        <dbReference type="Pfam" id="PF07683"/>
    </source>
</evidence>
<evidence type="ECO:0008006" key="13">
    <source>
        <dbReference type="Google" id="ProtNLM"/>
    </source>
</evidence>
<dbReference type="OMA" id="FWQNEEF"/>
<comment type="similarity">
    <text evidence="6">Belongs to the SIMIBI class G3E GTPase family. ZNG1 subfamily.</text>
</comment>
<protein>
    <recommendedName>
        <fullName evidence="13">COBW domain-containing protein 1</fullName>
    </recommendedName>
</protein>
<keyword evidence="2" id="KW-0378">Hydrolase</keyword>
<dbReference type="PANTHER" id="PTHR13748">
    <property type="entry name" value="COBW-RELATED"/>
    <property type="match status" value="1"/>
</dbReference>
<keyword evidence="3" id="KW-0862">Zinc</keyword>
<evidence type="ECO:0000313" key="12">
    <source>
        <dbReference type="Proteomes" id="UP000306954"/>
    </source>
</evidence>
<evidence type="ECO:0000256" key="5">
    <source>
        <dbReference type="ARBA" id="ARBA00023186"/>
    </source>
</evidence>
<keyword evidence="4" id="KW-0342">GTP-binding</keyword>
<keyword evidence="5" id="KW-0143">Chaperone</keyword>
<sequence length="374" mass="41648">MAQLDDEIPQLITHDKRVPLTILTGYLGAGKSTLIKHILTQQHGHRIAVIVNEFGDTADIERRSVSVDDEEQLLELDNGCLCCSIRDAGVAAIAKMMRKKGKFDYIILETTGLADPSGLAQLFWENELFIPDIYLDGVVCVVDARNVLHQLSSDNQCVRQIASADSLIVNKVDLVGSEVLEQVKHALLSINSSAPLHYTTYSTLNLHHVIDLNAYDGQAQTQEQIKTQTQMQSEEVTLSRSTHSHPDSHSHPHPHLHLFGISSIHLQTPPLSTAKYATLDKWLRCVLWESTLPCIEDLVEKNDMEILRTKGVVSVLGDGVHILQGVRDMYELKRVSAGKEGDTDTRAPGKIVFIGKNVDHRLFATSFSRYMESM</sequence>
<dbReference type="OrthoDB" id="258627at2759"/>
<dbReference type="GO" id="GO:0005525">
    <property type="term" value="F:GTP binding"/>
    <property type="evidence" value="ECO:0007669"/>
    <property type="project" value="UniProtKB-KW"/>
</dbReference>
<evidence type="ECO:0000256" key="2">
    <source>
        <dbReference type="ARBA" id="ARBA00022801"/>
    </source>
</evidence>
<dbReference type="AlphaFoldDB" id="A0A4T0EJS0"/>
<evidence type="ECO:0000256" key="4">
    <source>
        <dbReference type="ARBA" id="ARBA00023134"/>
    </source>
</evidence>
<dbReference type="PANTHER" id="PTHR13748:SF31">
    <property type="entry name" value="ZINC-REGULATED GTPASE METALLOPROTEIN ACTIVATOR 1A-RELATED"/>
    <property type="match status" value="1"/>
</dbReference>
<feature type="region of interest" description="Disordered" evidence="8">
    <location>
        <begin position="225"/>
        <end position="254"/>
    </location>
</feature>
<name>A0A4T0EJS0_WALIC</name>
<evidence type="ECO:0000256" key="1">
    <source>
        <dbReference type="ARBA" id="ARBA00022741"/>
    </source>
</evidence>
<reference evidence="11 12" key="1">
    <citation type="submission" date="2019-03" db="EMBL/GenBank/DDBJ databases">
        <title>Sequencing 23 genomes of Wallemia ichthyophaga.</title>
        <authorList>
            <person name="Gostincar C."/>
        </authorList>
    </citation>
    <scope>NUCLEOTIDE SEQUENCE [LARGE SCALE GENOMIC DNA]</scope>
    <source>
        <strain evidence="11 12">EXF-8621</strain>
    </source>
</reference>
<evidence type="ECO:0000313" key="11">
    <source>
        <dbReference type="EMBL" id="TIB15114.1"/>
    </source>
</evidence>
<dbReference type="SUPFAM" id="SSF52540">
    <property type="entry name" value="P-loop containing nucleoside triphosphate hydrolases"/>
    <property type="match status" value="1"/>
</dbReference>
<evidence type="ECO:0000256" key="7">
    <source>
        <dbReference type="ARBA" id="ARBA00049117"/>
    </source>
</evidence>
<dbReference type="InterPro" id="IPR011629">
    <property type="entry name" value="CobW-like_C"/>
</dbReference>
<dbReference type="Pfam" id="PF02492">
    <property type="entry name" value="cobW"/>
    <property type="match status" value="1"/>
</dbReference>
<dbReference type="EMBL" id="SPOF01000008">
    <property type="protein sequence ID" value="TIB15114.1"/>
    <property type="molecule type" value="Genomic_DNA"/>
</dbReference>
<feature type="domain" description="CobW C-terminal" evidence="10">
    <location>
        <begin position="297"/>
        <end position="367"/>
    </location>
</feature>
<dbReference type="Gene3D" id="3.40.50.300">
    <property type="entry name" value="P-loop containing nucleotide triphosphate hydrolases"/>
    <property type="match status" value="1"/>
</dbReference>
<keyword evidence="1" id="KW-0547">Nucleotide-binding</keyword>
<dbReference type="InterPro" id="IPR051316">
    <property type="entry name" value="Zinc-reg_GTPase_activator"/>
</dbReference>
<dbReference type="GO" id="GO:0016787">
    <property type="term" value="F:hydrolase activity"/>
    <property type="evidence" value="ECO:0007669"/>
    <property type="project" value="UniProtKB-KW"/>
</dbReference>
<dbReference type="GO" id="GO:0005737">
    <property type="term" value="C:cytoplasm"/>
    <property type="evidence" value="ECO:0007669"/>
    <property type="project" value="TreeGrafter"/>
</dbReference>
<dbReference type="Gene3D" id="3.30.1220.10">
    <property type="entry name" value="CobW-like, C-terminal domain"/>
    <property type="match status" value="1"/>
</dbReference>